<name>A0ACB7J151_PLECO</name>
<accession>A0ACB7J151</accession>
<sequence length="158" mass="17930">MRELDCSPEFRQAISIFENEDIKHRNVLGQTIRCETLTWRSDVYKYVTNTKPDDHDFQRRGGEIYVIFVHGGVAKSLGVIRGVGFEYMQTVKVPPSIIPVKHYLATGSGIQPGENWSYEIGFKQTMSTFNHEGNGILDFQASYMEDFVTTKAQSSPTV</sequence>
<keyword evidence="2" id="KW-1185">Reference proteome</keyword>
<dbReference type="Proteomes" id="UP000824881">
    <property type="component" value="Unassembled WGS sequence"/>
</dbReference>
<dbReference type="EMBL" id="WQMT02000004">
    <property type="protein sequence ID" value="KAG9223593.1"/>
    <property type="molecule type" value="Genomic_DNA"/>
</dbReference>
<gene>
    <name evidence="1" type="ORF">CCMSSC00406_0009224</name>
</gene>
<evidence type="ECO:0000313" key="2">
    <source>
        <dbReference type="Proteomes" id="UP000824881"/>
    </source>
</evidence>
<comment type="caution">
    <text evidence="1">The sequence shown here is derived from an EMBL/GenBank/DDBJ whole genome shotgun (WGS) entry which is preliminary data.</text>
</comment>
<protein>
    <submittedName>
        <fullName evidence="1">Uncharacterized protein</fullName>
    </submittedName>
</protein>
<organism evidence="1 2">
    <name type="scientific">Pleurotus cornucopiae</name>
    <name type="common">Cornucopia mushroom</name>
    <dbReference type="NCBI Taxonomy" id="5321"/>
    <lineage>
        <taxon>Eukaryota</taxon>
        <taxon>Fungi</taxon>
        <taxon>Dikarya</taxon>
        <taxon>Basidiomycota</taxon>
        <taxon>Agaricomycotina</taxon>
        <taxon>Agaricomycetes</taxon>
        <taxon>Agaricomycetidae</taxon>
        <taxon>Agaricales</taxon>
        <taxon>Pleurotineae</taxon>
        <taxon>Pleurotaceae</taxon>
        <taxon>Pleurotus</taxon>
    </lineage>
</organism>
<evidence type="ECO:0000313" key="1">
    <source>
        <dbReference type="EMBL" id="KAG9223593.1"/>
    </source>
</evidence>
<proteinExistence type="predicted"/>
<reference evidence="1 2" key="1">
    <citation type="journal article" date="2021" name="Appl. Environ. Microbiol.">
        <title>Genetic linkage and physical mapping for an oyster mushroom Pleurotus cornucopiae and QTL analysis for the trait cap color.</title>
        <authorList>
            <person name="Zhang Y."/>
            <person name="Gao W."/>
            <person name="Sonnenberg A."/>
            <person name="Chen Q."/>
            <person name="Zhang J."/>
            <person name="Huang C."/>
        </authorList>
    </citation>
    <scope>NUCLEOTIDE SEQUENCE [LARGE SCALE GENOMIC DNA]</scope>
    <source>
        <strain evidence="1">CCMSSC00406</strain>
    </source>
</reference>